<dbReference type="AlphaFoldDB" id="A0AB33L0S6"/>
<proteinExistence type="predicted"/>
<sequence length="66" mass="7578">MSLNVRRKSNLNILIMKKQILNLGKALKKAEQSQINGGRKQCDKNRDGICEDHGRHCAEFYCSFIL</sequence>
<evidence type="ECO:0000313" key="1">
    <source>
        <dbReference type="EMBL" id="BFP69404.1"/>
    </source>
</evidence>
<dbReference type="EMBL" id="AP035888">
    <property type="protein sequence ID" value="BFP69404.1"/>
    <property type="molecule type" value="Genomic_DNA"/>
</dbReference>
<name>A0AB33L0S6_9FLAO</name>
<protein>
    <submittedName>
        <fullName evidence="1">Uncharacterized protein</fullName>
    </submittedName>
</protein>
<reference evidence="1" key="1">
    <citation type="submission" date="2024-08" db="EMBL/GenBank/DDBJ databases">
        <title>Whole genome sequence of Tenacibaculum sp. strain pbs-1 associated with black-spot shell disease in Akoya pearl oysters.</title>
        <authorList>
            <person name="Sakatoku A."/>
            <person name="Suzuki T."/>
            <person name="Hatano K."/>
            <person name="Seki M."/>
            <person name="Tanaka D."/>
            <person name="Nakamura S."/>
            <person name="Suzuki N."/>
            <person name="Isshiki T."/>
        </authorList>
    </citation>
    <scope>NUCLEOTIDE SEQUENCE</scope>
    <source>
        <strain evidence="1">Pbs-1</strain>
    </source>
</reference>
<accession>A0AB33L0S6</accession>
<organism evidence="1">
    <name type="scientific">Tenacibaculum sp. Pbs-1</name>
    <dbReference type="NCBI Taxonomy" id="3238748"/>
    <lineage>
        <taxon>Bacteria</taxon>
        <taxon>Pseudomonadati</taxon>
        <taxon>Bacteroidota</taxon>
        <taxon>Flavobacteriia</taxon>
        <taxon>Flavobacteriales</taxon>
        <taxon>Flavobacteriaceae</taxon>
        <taxon>Tenacibaculum</taxon>
    </lineage>
</organism>
<gene>
    <name evidence="1" type="ORF">Pbs1_27470</name>
</gene>